<feature type="transmembrane region" description="Helical" evidence="1">
    <location>
        <begin position="34"/>
        <end position="54"/>
    </location>
</feature>
<protein>
    <submittedName>
        <fullName evidence="2">Uncharacterized protein</fullName>
    </submittedName>
</protein>
<organism evidence="2 3">
    <name type="scientific">Caerostris extrusa</name>
    <name type="common">Bark spider</name>
    <name type="synonym">Caerostris bankana</name>
    <dbReference type="NCBI Taxonomy" id="172846"/>
    <lineage>
        <taxon>Eukaryota</taxon>
        <taxon>Metazoa</taxon>
        <taxon>Ecdysozoa</taxon>
        <taxon>Arthropoda</taxon>
        <taxon>Chelicerata</taxon>
        <taxon>Arachnida</taxon>
        <taxon>Araneae</taxon>
        <taxon>Araneomorphae</taxon>
        <taxon>Entelegynae</taxon>
        <taxon>Araneoidea</taxon>
        <taxon>Araneidae</taxon>
        <taxon>Caerostris</taxon>
    </lineage>
</organism>
<name>A0AAV4XB66_CAEEX</name>
<accession>A0AAV4XB66</accession>
<evidence type="ECO:0000313" key="2">
    <source>
        <dbReference type="EMBL" id="GIY91824.1"/>
    </source>
</evidence>
<dbReference type="Proteomes" id="UP001054945">
    <property type="component" value="Unassembled WGS sequence"/>
</dbReference>
<evidence type="ECO:0000313" key="3">
    <source>
        <dbReference type="Proteomes" id="UP001054945"/>
    </source>
</evidence>
<dbReference type="EMBL" id="BPLR01017462">
    <property type="protein sequence ID" value="GIY91824.1"/>
    <property type="molecule type" value="Genomic_DNA"/>
</dbReference>
<sequence>MYQSDDLLRFPRQMSIFTVYRNVFSYSEIFIPRFLGMFINKALIPFGAVLLGWLRARLRNIDSSCAESSSHRLGSPLPTGRQPDFPLVFMWTIRNNSRGIHRFCCEETQLQMSLVVVAQCGTLRFIRVC</sequence>
<evidence type="ECO:0000256" key="1">
    <source>
        <dbReference type="SAM" id="Phobius"/>
    </source>
</evidence>
<keyword evidence="1" id="KW-0812">Transmembrane</keyword>
<reference evidence="2 3" key="1">
    <citation type="submission" date="2021-06" db="EMBL/GenBank/DDBJ databases">
        <title>Caerostris extrusa draft genome.</title>
        <authorList>
            <person name="Kono N."/>
            <person name="Arakawa K."/>
        </authorList>
    </citation>
    <scope>NUCLEOTIDE SEQUENCE [LARGE SCALE GENOMIC DNA]</scope>
</reference>
<comment type="caution">
    <text evidence="2">The sequence shown here is derived from an EMBL/GenBank/DDBJ whole genome shotgun (WGS) entry which is preliminary data.</text>
</comment>
<keyword evidence="1" id="KW-1133">Transmembrane helix</keyword>
<keyword evidence="3" id="KW-1185">Reference proteome</keyword>
<dbReference type="AlphaFoldDB" id="A0AAV4XB66"/>
<keyword evidence="1" id="KW-0472">Membrane</keyword>
<gene>
    <name evidence="2" type="ORF">CEXT_621491</name>
</gene>
<proteinExistence type="predicted"/>